<feature type="compositionally biased region" description="Polar residues" evidence="2">
    <location>
        <begin position="737"/>
        <end position="750"/>
    </location>
</feature>
<evidence type="ECO:0000256" key="2">
    <source>
        <dbReference type="SAM" id="MobiDB-lite"/>
    </source>
</evidence>
<dbReference type="AlphaFoldDB" id="A0A836GNP4"/>
<comment type="caution">
    <text evidence="3">The sequence shown here is derived from an EMBL/GenBank/DDBJ whole genome shotgun (WGS) entry which is preliminary data.</text>
</comment>
<feature type="region of interest" description="Disordered" evidence="2">
    <location>
        <begin position="254"/>
        <end position="315"/>
    </location>
</feature>
<keyword evidence="1" id="KW-0175">Coiled coil</keyword>
<dbReference type="OrthoDB" id="266480at2759"/>
<dbReference type="EMBL" id="JAFHKP010000032">
    <property type="protein sequence ID" value="KAG5471107.1"/>
    <property type="molecule type" value="Genomic_DNA"/>
</dbReference>
<protein>
    <submittedName>
        <fullName evidence="3">Uncharacterized protein</fullName>
    </submittedName>
</protein>
<feature type="compositionally biased region" description="Polar residues" evidence="2">
    <location>
        <begin position="296"/>
        <end position="315"/>
    </location>
</feature>
<sequence length="1142" mass="122316">METTMPPLRDGVASTASLERCDDTVSAPATHVFALCGESDDHSRGAGGQSYAGTVSVIPTSFSSRTSPRMEIHDTSGAGAFVAPPAAAAGTSEMLTLDELLDGPASRPGSNGAVPAQSPIVHLTTAAHGGNSEKQGEALAAAATYPERALTPATSIGRPKEVALPSEDPEVANLISVSSLSRETPWSVRALRPPPRDSTAATLAQPSVLSAAAASSDVPLSALTTPPADPLVAAVVETVTSQSYQELTSSHVDAAAGSVLDQSPVAERPRSKAEGPPRRPARAEPPSVSRSKRQSASRGHSSSTATPSKRASKSGGSTSAYIAALLCGIMGTAMPADRAAAYAPTRGAFFTSSPPLTTLDLPVGLLLLYCTAEEVCGVREAAATPSTSSTTAASAYSLLYILEQLADARRRDRRKAALQRASELERAKCEELYEAACKKRALDAAHRATRAQAMEQEELGACTFRPAVSKMARRREAKGAKNFVQRCVEWRAEADRRLRQKRQQLAEAEAEAWAATAVLSGISGPGEVITEGSRRLLAQPSVQKRLKSRPLLWEVKQPSDGSQGGEESLLGPVYAIADAAASPLQLLGIPLTSATVEEQEAFLRRLRRPEAEAGASSEPSLLLQQHNTSAARASKSFRNAVKEFLSRVEQDAEQREQNAAKLQVRYHDPEAERFERATGRPLFRPNAMPTAWKDGHRVSFDELPKEKKEEVRAELRRAGLEFVVSHYLRERQREKQQSAGGSARKSSAQRQGDGADAAEGSPAPQCSTSPKPHGDVTKGHQARFMASLEAALARKEKNGERLRAEATAQETFHPQITKRSAKMALHKTGGTPLYERLVKPKEGASVAGARSEKSQAQLSSSAHKDQPLPDVVRLFLTRNGQWIDLRQRRLQRLAEVEEERRRAGCTFTPNRHYANVYEVGELAPGVQGSLMSAPLRTGSPAVASAAADDAENYRGASQFHVRLQDLMASAADVRVMNELELLRSGAAYRDELFVQSVCEQSGLANTKQAMASLSLHSAPRLSRGIKGARGPSRSPHQPSAMLSQSRLSPIPQRSNRPSASPYLLPRRDTRALSASFQDSAPMLVPTRSQSDSTQTPLRHTIVRGARGARSGACDSASNAPLVEDPWAALDAQIDAILKRPRR</sequence>
<gene>
    <name evidence="3" type="ORF">CUR178_02418</name>
</gene>
<name>A0A836GNP4_LEIEN</name>
<feature type="compositionally biased region" description="Basic and acidic residues" evidence="2">
    <location>
        <begin position="795"/>
        <end position="804"/>
    </location>
</feature>
<evidence type="ECO:0000256" key="1">
    <source>
        <dbReference type="SAM" id="Coils"/>
    </source>
</evidence>
<feature type="compositionally biased region" description="Polar residues" evidence="2">
    <location>
        <begin position="1086"/>
        <end position="1097"/>
    </location>
</feature>
<feature type="region of interest" description="Disordered" evidence="2">
    <location>
        <begin position="795"/>
        <end position="814"/>
    </location>
</feature>
<accession>A0A836GNP4</accession>
<reference evidence="3 4" key="1">
    <citation type="submission" date="2021-02" db="EMBL/GenBank/DDBJ databases">
        <title>Leishmania (Mundinia) enrietti genome sequencing and assembly.</title>
        <authorList>
            <person name="Almutairi H."/>
            <person name="Gatherer D."/>
        </authorList>
    </citation>
    <scope>NUCLEOTIDE SEQUENCE [LARGE SCALE GENOMIC DNA]</scope>
    <source>
        <strain evidence="3">CUR178</strain>
    </source>
</reference>
<feature type="region of interest" description="Disordered" evidence="2">
    <location>
        <begin position="731"/>
        <end position="778"/>
    </location>
</feature>
<dbReference type="RefSeq" id="XP_067690277.1">
    <property type="nucleotide sequence ID" value="XM_067834174.1"/>
</dbReference>
<evidence type="ECO:0000313" key="4">
    <source>
        <dbReference type="Proteomes" id="UP000674179"/>
    </source>
</evidence>
<organism evidence="3 4">
    <name type="scientific">Leishmania enriettii</name>
    <dbReference type="NCBI Taxonomy" id="5663"/>
    <lineage>
        <taxon>Eukaryota</taxon>
        <taxon>Discoba</taxon>
        <taxon>Euglenozoa</taxon>
        <taxon>Kinetoplastea</taxon>
        <taxon>Metakinetoplastina</taxon>
        <taxon>Trypanosomatida</taxon>
        <taxon>Trypanosomatidae</taxon>
        <taxon>Leishmaniinae</taxon>
        <taxon>Leishmania</taxon>
    </lineage>
</organism>
<feature type="coiled-coil region" evidence="1">
    <location>
        <begin position="491"/>
        <end position="518"/>
    </location>
</feature>
<feature type="region of interest" description="Disordered" evidence="2">
    <location>
        <begin position="838"/>
        <end position="864"/>
    </location>
</feature>
<keyword evidence="4" id="KW-1185">Reference proteome</keyword>
<evidence type="ECO:0000313" key="3">
    <source>
        <dbReference type="EMBL" id="KAG5471107.1"/>
    </source>
</evidence>
<dbReference type="Proteomes" id="UP000674179">
    <property type="component" value="Chromosome 32"/>
</dbReference>
<dbReference type="GeneID" id="94169684"/>
<feature type="compositionally biased region" description="Polar residues" evidence="2">
    <location>
        <begin position="1034"/>
        <end position="1058"/>
    </location>
</feature>
<proteinExistence type="predicted"/>
<feature type="compositionally biased region" description="Basic and acidic residues" evidence="2">
    <location>
        <begin position="267"/>
        <end position="277"/>
    </location>
</feature>
<feature type="region of interest" description="Disordered" evidence="2">
    <location>
        <begin position="1022"/>
        <end position="1098"/>
    </location>
</feature>
<dbReference type="KEGG" id="lenr:94169684"/>